<dbReference type="AlphaFoldDB" id="A0A1E3WIZ4"/>
<dbReference type="InterPro" id="IPR027417">
    <property type="entry name" value="P-loop_NTPase"/>
</dbReference>
<organism evidence="1 2">
    <name type="scientific">Vibrio scophthalmi</name>
    <dbReference type="NCBI Taxonomy" id="45658"/>
    <lineage>
        <taxon>Bacteria</taxon>
        <taxon>Pseudomonadati</taxon>
        <taxon>Pseudomonadota</taxon>
        <taxon>Gammaproteobacteria</taxon>
        <taxon>Vibrionales</taxon>
        <taxon>Vibrionaceae</taxon>
        <taxon>Vibrio</taxon>
    </lineage>
</organism>
<accession>A0A1E3WIZ4</accession>
<dbReference type="RefSeq" id="WP_069447397.1">
    <property type="nucleotide sequence ID" value="NZ_MDCJ01000003.1"/>
</dbReference>
<dbReference type="Gene3D" id="3.40.50.300">
    <property type="entry name" value="P-loop containing nucleotide triphosphate hydrolases"/>
    <property type="match status" value="1"/>
</dbReference>
<dbReference type="CDD" id="cd02042">
    <property type="entry name" value="ParAB_family"/>
    <property type="match status" value="1"/>
</dbReference>
<protein>
    <recommendedName>
        <fullName evidence="3">CobQ/CobB/MinD/ParA nucleotide binding domain-containing protein</fullName>
    </recommendedName>
</protein>
<dbReference type="EMBL" id="MDCJ01000003">
    <property type="protein sequence ID" value="ODS09746.1"/>
    <property type="molecule type" value="Genomic_DNA"/>
</dbReference>
<gene>
    <name evidence="1" type="ORF">VSF3289_03208</name>
</gene>
<evidence type="ECO:0008006" key="3">
    <source>
        <dbReference type="Google" id="ProtNLM"/>
    </source>
</evidence>
<evidence type="ECO:0000313" key="1">
    <source>
        <dbReference type="EMBL" id="ODS09746.1"/>
    </source>
</evidence>
<dbReference type="SUPFAM" id="SSF52540">
    <property type="entry name" value="P-loop containing nucleoside triphosphate hydrolases"/>
    <property type="match status" value="1"/>
</dbReference>
<reference evidence="1 2" key="1">
    <citation type="submission" date="2016-08" db="EMBL/GenBank/DDBJ databases">
        <title>Genome sequencing of Vibrio scophthalmi strain FP3289, an isolated from Paralichthys olivaceus.</title>
        <authorList>
            <person name="Han H.-J."/>
        </authorList>
    </citation>
    <scope>NUCLEOTIDE SEQUENCE [LARGE SCALE GENOMIC DNA]</scope>
    <source>
        <strain evidence="1 2">FP3289</strain>
    </source>
</reference>
<dbReference type="PATRIC" id="fig|45658.8.peg.3154"/>
<dbReference type="Proteomes" id="UP000095131">
    <property type="component" value="Unassembled WGS sequence"/>
</dbReference>
<evidence type="ECO:0000313" key="2">
    <source>
        <dbReference type="Proteomes" id="UP000095131"/>
    </source>
</evidence>
<name>A0A1E3WIZ4_9VIBR</name>
<proteinExistence type="predicted"/>
<comment type="caution">
    <text evidence="1">The sequence shown here is derived from an EMBL/GenBank/DDBJ whole genome shotgun (WGS) entry which is preliminary data.</text>
</comment>
<sequence>MPVICIANSKSSGKTTVSLNLIPHLNPDMIIDIDGHEGLSDINKLGGGLCIHQTRDKDQLISWLNDDEKLILIDTGGFDSTLNRIALSQADFILTPTSDDAHDQLRLLKFHQTMVEVSEMVGEKLIANILLNRVHHSRRSFNEFDELLKAKNLNHFNRLAHVIPQSSELSKAAFYGMPVKSGQIAASFYCLAKYIKSNL</sequence>
<dbReference type="OrthoDB" id="6504813at2"/>